<dbReference type="Proteomes" id="UP000809273">
    <property type="component" value="Unassembled WGS sequence"/>
</dbReference>
<dbReference type="PANTHER" id="PTHR11113">
    <property type="entry name" value="N-ACETYLGLUCOSAMINE-6-PHOSPHATE DEACETYLASE"/>
    <property type="match status" value="1"/>
</dbReference>
<dbReference type="GO" id="GO:0016810">
    <property type="term" value="F:hydrolase activity, acting on carbon-nitrogen (but not peptide) bonds"/>
    <property type="evidence" value="ECO:0007669"/>
    <property type="project" value="InterPro"/>
</dbReference>
<feature type="domain" description="Amidohydrolase 3" evidence="2">
    <location>
        <begin position="454"/>
        <end position="512"/>
    </location>
</feature>
<proteinExistence type="predicted"/>
<dbReference type="InterPro" id="IPR013108">
    <property type="entry name" value="Amidohydro_3"/>
</dbReference>
<dbReference type="SUPFAM" id="SSF51338">
    <property type="entry name" value="Composite domain of metallo-dependent hydrolases"/>
    <property type="match status" value="1"/>
</dbReference>
<dbReference type="SUPFAM" id="SSF51556">
    <property type="entry name" value="Metallo-dependent hydrolases"/>
    <property type="match status" value="1"/>
</dbReference>
<sequence>MSDLLIKNALIVDGTGAEPYSGHILIKGDRIVEVVSDTSTDSKDLLKKKAKETFDLKGLALSPGIIDCHSHFDWIITQKNHTDFANCMMEQGVTTVVTGNCGFSPVPTNKKSQGELNRYAEFFLDTPIDYKWTGISEYNDCLNSGKKLLFNNAQLTGHGTLHLMTTGDEVKKPSPEDLKGMVKIAKKSFDEGSFGMSFGLQYHPGIFSTDEELTTLAGVVADADRILTVHIKSLSKYSSVYPLLPALIPGGKAHNIKAIEHIIKIASKVGVRLQISHFVFAGKRTWPTAKKAVKIVRKARKNGLDVMYDMYPIFGGNSYINVVLPPWFLEDFEKNSKDPKAIKKLRFELNMTIKLVGMKYSDIQVMDSAFKGGEKYNGLNIMEIAEMEGMDPVDVFIMLVRESKGKTLAIVYALTGDEENEEMLESLMSNELVMFETDTILRSTGVPNQASFGAFPKLLGRYTRDKGVMTLAECVHKMTGKSAERFKIKDRGTIKPGNFADLVIFDPDRIADTTTRKNSSSKPLGIDKVFSNGVLTVENGNYIKGVTPGRALSCS</sequence>
<dbReference type="InterPro" id="IPR011059">
    <property type="entry name" value="Metal-dep_hydrolase_composite"/>
</dbReference>
<evidence type="ECO:0000313" key="3">
    <source>
        <dbReference type="EMBL" id="MBN1573855.1"/>
    </source>
</evidence>
<comment type="caution">
    <text evidence="3">The sequence shown here is derived from an EMBL/GenBank/DDBJ whole genome shotgun (WGS) entry which is preliminary data.</text>
</comment>
<keyword evidence="1" id="KW-0378">Hydrolase</keyword>
<accession>A0A9D8KGY1</accession>
<evidence type="ECO:0000256" key="1">
    <source>
        <dbReference type="ARBA" id="ARBA00022801"/>
    </source>
</evidence>
<reference evidence="3" key="1">
    <citation type="journal article" date="2021" name="Environ. Microbiol.">
        <title>Genomic characterization of three novel Desulfobacterota classes expand the metabolic and phylogenetic diversity of the phylum.</title>
        <authorList>
            <person name="Murphy C.L."/>
            <person name="Biggerstaff J."/>
            <person name="Eichhorn A."/>
            <person name="Ewing E."/>
            <person name="Shahan R."/>
            <person name="Soriano D."/>
            <person name="Stewart S."/>
            <person name="VanMol K."/>
            <person name="Walker R."/>
            <person name="Walters P."/>
            <person name="Elshahed M.S."/>
            <person name="Youssef N.H."/>
        </authorList>
    </citation>
    <scope>NUCLEOTIDE SEQUENCE</scope>
    <source>
        <strain evidence="3">Zod_Metabat.24</strain>
    </source>
</reference>
<protein>
    <submittedName>
        <fullName evidence="3">Amidohydrolase family protein</fullName>
    </submittedName>
</protein>
<dbReference type="Gene3D" id="3.20.20.140">
    <property type="entry name" value="Metal-dependent hydrolases"/>
    <property type="match status" value="2"/>
</dbReference>
<dbReference type="Pfam" id="PF07969">
    <property type="entry name" value="Amidohydro_3"/>
    <property type="match status" value="1"/>
</dbReference>
<evidence type="ECO:0000313" key="4">
    <source>
        <dbReference type="Proteomes" id="UP000809273"/>
    </source>
</evidence>
<dbReference type="InterPro" id="IPR032466">
    <property type="entry name" value="Metal_Hydrolase"/>
</dbReference>
<organism evidence="3 4">
    <name type="scientific">Candidatus Zymogenus saltonus</name>
    <dbReference type="NCBI Taxonomy" id="2844893"/>
    <lineage>
        <taxon>Bacteria</taxon>
        <taxon>Deltaproteobacteria</taxon>
        <taxon>Candidatus Zymogenia</taxon>
        <taxon>Candidatus Zymogeniales</taxon>
        <taxon>Candidatus Zymogenaceae</taxon>
        <taxon>Candidatus Zymogenus</taxon>
    </lineage>
</organism>
<gene>
    <name evidence="3" type="ORF">JW984_11720</name>
</gene>
<evidence type="ECO:0000259" key="2">
    <source>
        <dbReference type="Pfam" id="PF07969"/>
    </source>
</evidence>
<reference evidence="3" key="2">
    <citation type="submission" date="2021-01" db="EMBL/GenBank/DDBJ databases">
        <authorList>
            <person name="Hahn C.R."/>
            <person name="Youssef N.H."/>
            <person name="Elshahed M."/>
        </authorList>
    </citation>
    <scope>NUCLEOTIDE SEQUENCE</scope>
    <source>
        <strain evidence="3">Zod_Metabat.24</strain>
    </source>
</reference>
<dbReference type="EMBL" id="JAFGIX010000057">
    <property type="protein sequence ID" value="MBN1573855.1"/>
    <property type="molecule type" value="Genomic_DNA"/>
</dbReference>
<dbReference type="AlphaFoldDB" id="A0A9D8KGY1"/>
<name>A0A9D8KGY1_9DELT</name>